<dbReference type="InterPro" id="IPR002037">
    <property type="entry name" value="Glyco_hydro_8"/>
</dbReference>
<evidence type="ECO:0000256" key="5">
    <source>
        <dbReference type="ARBA" id="ARBA00023001"/>
    </source>
</evidence>
<dbReference type="InterPro" id="IPR012341">
    <property type="entry name" value="6hp_glycosidase-like_sf"/>
</dbReference>
<comment type="caution">
    <text evidence="8">The sequence shown here is derived from an EMBL/GenBank/DDBJ whole genome shotgun (WGS) entry which is preliminary data.</text>
</comment>
<keyword evidence="5" id="KW-0136">Cellulose degradation</keyword>
<sequence length="373" mass="40411">MLSTRLPVAAVQTDRRAVLAGLAAGGAAALFSRPAHADAADSSFRQEWAAFRSRFYMPEGRIADNFQNGASHSEGQGYAMLLAEAAGDTQSFDQLVTWTRGNMRRPGDNLTPWRWRPGAAAPVEDFNNASDGDILIGWALARAGRSMGRPDYRRLASDIARDVLRICVHRVGDQTLLRPGGWGFDRPDHVVVNPSYLLFAALPEMNQVAPDPAWERLSHDGRALLRAARFGQWGLPPDWLRVPRGIGRASPAVGWEPRFGFDAVRVPLNMVWAGMWDEPAVDGAAAFWSDPSVAVPPAWTNLTSGGVAPYAAPAGMRAVARITVAARIGSTGTMTLPQVSEATDYYSAVLTMLARLAWRDAQRNRPLVVASAG</sequence>
<dbReference type="RefSeq" id="WP_111399800.1">
    <property type="nucleotide sequence ID" value="NZ_QKYU01000025.1"/>
</dbReference>
<dbReference type="Proteomes" id="UP000249688">
    <property type="component" value="Unassembled WGS sequence"/>
</dbReference>
<comment type="catalytic activity">
    <reaction evidence="1">
        <text>Endohydrolysis of (1-&gt;4)-beta-D-glucosidic linkages in cellulose, lichenin and cereal beta-D-glucans.</text>
        <dbReference type="EC" id="3.2.1.4"/>
    </reaction>
</comment>
<keyword evidence="6" id="KW-0326">Glycosidase</keyword>
<name>A0A2W7IN42_9PROT</name>
<evidence type="ECO:0000256" key="2">
    <source>
        <dbReference type="ARBA" id="ARBA00009209"/>
    </source>
</evidence>
<dbReference type="PROSITE" id="PS51318">
    <property type="entry name" value="TAT"/>
    <property type="match status" value="1"/>
</dbReference>
<reference evidence="8 9" key="1">
    <citation type="submission" date="2018-06" db="EMBL/GenBank/DDBJ databases">
        <title>Genomic Encyclopedia of Archaeal and Bacterial Type Strains, Phase II (KMG-II): from individual species to whole genera.</title>
        <authorList>
            <person name="Goeker M."/>
        </authorList>
    </citation>
    <scope>NUCLEOTIDE SEQUENCE [LARGE SCALE GENOMIC DNA]</scope>
    <source>
        <strain evidence="8 9">DSM 24525</strain>
    </source>
</reference>
<evidence type="ECO:0000313" key="9">
    <source>
        <dbReference type="Proteomes" id="UP000249688"/>
    </source>
</evidence>
<gene>
    <name evidence="8" type="ORF">C8P66_12511</name>
</gene>
<evidence type="ECO:0000256" key="4">
    <source>
        <dbReference type="ARBA" id="ARBA00022801"/>
    </source>
</evidence>
<dbReference type="OrthoDB" id="9766708at2"/>
<comment type="similarity">
    <text evidence="2">Belongs to the glycosyl hydrolase 8 (cellulase D) family.</text>
</comment>
<dbReference type="PRINTS" id="PR00735">
    <property type="entry name" value="GLHYDRLASE8"/>
</dbReference>
<proteinExistence type="inferred from homology"/>
<accession>A0A2W7IN42</accession>
<dbReference type="InterPro" id="IPR006311">
    <property type="entry name" value="TAT_signal"/>
</dbReference>
<evidence type="ECO:0000256" key="1">
    <source>
        <dbReference type="ARBA" id="ARBA00000966"/>
    </source>
</evidence>
<dbReference type="SUPFAM" id="SSF48208">
    <property type="entry name" value="Six-hairpin glycosidases"/>
    <property type="match status" value="1"/>
</dbReference>
<protein>
    <recommendedName>
        <fullName evidence="3">cellulase</fullName>
        <ecNumber evidence="3">3.2.1.4</ecNumber>
    </recommendedName>
</protein>
<dbReference type="GO" id="GO:0008810">
    <property type="term" value="F:cellulase activity"/>
    <property type="evidence" value="ECO:0007669"/>
    <property type="project" value="UniProtKB-EC"/>
</dbReference>
<keyword evidence="4" id="KW-0378">Hydrolase</keyword>
<evidence type="ECO:0000256" key="6">
    <source>
        <dbReference type="ARBA" id="ARBA00023295"/>
    </source>
</evidence>
<organism evidence="8 9">
    <name type="scientific">Humitalea rosea</name>
    <dbReference type="NCBI Taxonomy" id="990373"/>
    <lineage>
        <taxon>Bacteria</taxon>
        <taxon>Pseudomonadati</taxon>
        <taxon>Pseudomonadota</taxon>
        <taxon>Alphaproteobacteria</taxon>
        <taxon>Acetobacterales</taxon>
        <taxon>Roseomonadaceae</taxon>
        <taxon>Humitalea</taxon>
    </lineage>
</organism>
<keyword evidence="7" id="KW-0624">Polysaccharide degradation</keyword>
<dbReference type="InterPro" id="IPR008928">
    <property type="entry name" value="6-hairpin_glycosidase_sf"/>
</dbReference>
<dbReference type="Gene3D" id="1.50.10.10">
    <property type="match status" value="1"/>
</dbReference>
<evidence type="ECO:0000256" key="3">
    <source>
        <dbReference type="ARBA" id="ARBA00012601"/>
    </source>
</evidence>
<dbReference type="EMBL" id="QKYU01000025">
    <property type="protein sequence ID" value="PZW40043.1"/>
    <property type="molecule type" value="Genomic_DNA"/>
</dbReference>
<keyword evidence="9" id="KW-1185">Reference proteome</keyword>
<dbReference type="Pfam" id="PF01270">
    <property type="entry name" value="Glyco_hydro_8"/>
    <property type="match status" value="1"/>
</dbReference>
<dbReference type="EC" id="3.2.1.4" evidence="3"/>
<dbReference type="AlphaFoldDB" id="A0A2W7IN42"/>
<dbReference type="GO" id="GO:0030245">
    <property type="term" value="P:cellulose catabolic process"/>
    <property type="evidence" value="ECO:0007669"/>
    <property type="project" value="UniProtKB-KW"/>
</dbReference>
<keyword evidence="7" id="KW-0119">Carbohydrate metabolism</keyword>
<evidence type="ECO:0000256" key="7">
    <source>
        <dbReference type="ARBA" id="ARBA00023326"/>
    </source>
</evidence>
<evidence type="ECO:0000313" key="8">
    <source>
        <dbReference type="EMBL" id="PZW40043.1"/>
    </source>
</evidence>